<reference evidence="5" key="1">
    <citation type="journal article" date="2016" name="Bot. Marina">
        <title>Genomic and phylogenetic analysis of Ceramium cimbricum (Ceramiales, Rhodophyta) from the Atlantic and Pacific Oceans supports the naming of a new invasive Pacific entity Ceramium sungminbooi sp. nov.</title>
        <authorList>
            <person name="Hughey J.R."/>
            <person name="Boo G.H."/>
        </authorList>
    </citation>
    <scope>NUCLEOTIDE SEQUENCE</scope>
</reference>
<dbReference type="GO" id="GO:0032543">
    <property type="term" value="P:mitochondrial translation"/>
    <property type="evidence" value="ECO:0007669"/>
    <property type="project" value="TreeGrafter"/>
</dbReference>
<dbReference type="GO" id="GO:0003735">
    <property type="term" value="F:structural constituent of ribosome"/>
    <property type="evidence" value="ECO:0007669"/>
    <property type="project" value="InterPro"/>
</dbReference>
<name>A0A1B0ZEU2_9FLOR</name>
<dbReference type="InterPro" id="IPR000114">
    <property type="entry name" value="Ribosomal_uL16_bact-type"/>
</dbReference>
<geneLocation type="mitochondrion" evidence="5"/>
<keyword evidence="2 4" id="KW-0689">Ribosomal protein</keyword>
<accession>A0A1B0ZEU2</accession>
<dbReference type="PANTHER" id="PTHR12220">
    <property type="entry name" value="50S/60S RIBOSOMAL PROTEIN L16"/>
    <property type="match status" value="1"/>
</dbReference>
<dbReference type="Pfam" id="PF00252">
    <property type="entry name" value="Ribosomal_L16"/>
    <property type="match status" value="1"/>
</dbReference>
<dbReference type="PRINTS" id="PR00060">
    <property type="entry name" value="RIBOSOMALL16"/>
</dbReference>
<dbReference type="EMBL" id="KU145005">
    <property type="protein sequence ID" value="ANP26213.1"/>
    <property type="molecule type" value="Genomic_DNA"/>
</dbReference>
<protein>
    <submittedName>
        <fullName evidence="5">Ribosomal protein L16</fullName>
    </submittedName>
</protein>
<keyword evidence="5" id="KW-0496">Mitochondrion</keyword>
<evidence type="ECO:0000256" key="2">
    <source>
        <dbReference type="ARBA" id="ARBA00022980"/>
    </source>
</evidence>
<evidence type="ECO:0000313" key="5">
    <source>
        <dbReference type="EMBL" id="ANP26213.1"/>
    </source>
</evidence>
<dbReference type="PANTHER" id="PTHR12220:SF13">
    <property type="entry name" value="LARGE RIBOSOMAL SUBUNIT PROTEIN UL16M"/>
    <property type="match status" value="1"/>
</dbReference>
<comment type="similarity">
    <text evidence="1 4">Belongs to the universal ribosomal protein uL16 family.</text>
</comment>
<sequence>MKQIKPHSNYSKFFLQKRHSLQFGNVGIKVLSFSRLSNTQINTIIWLVQKKIKNYSKKNNTKIWFLIHSNLCLTTLSLESRMGKGKGSISTYAIFIKPGTILCEFDNFSLNHASNLFNFINKKFPGKLGLVSKFSQKI</sequence>
<dbReference type="SUPFAM" id="SSF54686">
    <property type="entry name" value="Ribosomal protein L16p/L10e"/>
    <property type="match status" value="1"/>
</dbReference>
<organism evidence="5">
    <name type="scientific">Campylaephora sungminbooi</name>
    <dbReference type="NCBI Taxonomy" id="1896769"/>
    <lineage>
        <taxon>Eukaryota</taxon>
        <taxon>Rhodophyta</taxon>
        <taxon>Florideophyceae</taxon>
        <taxon>Rhodymeniophycidae</taxon>
        <taxon>Ceramiales</taxon>
        <taxon>Ceramiaceae</taxon>
        <taxon>Campylaephora</taxon>
    </lineage>
</organism>
<dbReference type="AlphaFoldDB" id="A0A1B0ZEU2"/>
<keyword evidence="3 4" id="KW-0687">Ribonucleoprotein</keyword>
<dbReference type="GO" id="GO:0005762">
    <property type="term" value="C:mitochondrial large ribosomal subunit"/>
    <property type="evidence" value="ECO:0007669"/>
    <property type="project" value="TreeGrafter"/>
</dbReference>
<evidence type="ECO:0000256" key="3">
    <source>
        <dbReference type="ARBA" id="ARBA00023274"/>
    </source>
</evidence>
<dbReference type="InterPro" id="IPR016180">
    <property type="entry name" value="Ribosomal_uL16_dom"/>
</dbReference>
<dbReference type="InterPro" id="IPR047873">
    <property type="entry name" value="Ribosomal_uL16"/>
</dbReference>
<dbReference type="InterPro" id="IPR036920">
    <property type="entry name" value="Ribosomal_uL16_sf"/>
</dbReference>
<dbReference type="GO" id="GO:0019843">
    <property type="term" value="F:rRNA binding"/>
    <property type="evidence" value="ECO:0007669"/>
    <property type="project" value="InterPro"/>
</dbReference>
<evidence type="ECO:0000256" key="1">
    <source>
        <dbReference type="ARBA" id="ARBA00008931"/>
    </source>
</evidence>
<dbReference type="CDD" id="cd01433">
    <property type="entry name" value="Ribosomal_L16_L10e"/>
    <property type="match status" value="1"/>
</dbReference>
<evidence type="ECO:0000256" key="4">
    <source>
        <dbReference type="RuleBase" id="RU004413"/>
    </source>
</evidence>
<proteinExistence type="inferred from homology"/>
<dbReference type="Gene3D" id="3.90.1170.10">
    <property type="entry name" value="Ribosomal protein L10e/L16"/>
    <property type="match status" value="1"/>
</dbReference>
<gene>
    <name evidence="5" type="primary">rpl16</name>
</gene>